<dbReference type="RefSeq" id="WP_093504820.1">
    <property type="nucleotide sequence ID" value="NZ_BSSG01000005.1"/>
</dbReference>
<dbReference type="PROSITE" id="PS51257">
    <property type="entry name" value="PROKAR_LIPOPROTEIN"/>
    <property type="match status" value="1"/>
</dbReference>
<evidence type="ECO:0000313" key="2">
    <source>
        <dbReference type="EMBL" id="SFD91624.1"/>
    </source>
</evidence>
<evidence type="ECO:0000313" key="3">
    <source>
        <dbReference type="Proteomes" id="UP000243950"/>
    </source>
</evidence>
<dbReference type="Proteomes" id="UP000243950">
    <property type="component" value="Unassembled WGS sequence"/>
</dbReference>
<gene>
    <name evidence="2" type="ORF">SAMN05216372_105323</name>
</gene>
<keyword evidence="1" id="KW-0732">Signal</keyword>
<sequence>MYYRLPALFLFALLTGCGTIAFDPPVFDLAASKIADFPVKGTIAIENAQPATEPVILHSQSGTRLQSNYHEVTKTMVTQARFELARHGKVSAGSDKRIDLKVTHLESRYIFFYWKGTMTFTVSLGDGQRFEMTINHATGASAQQDLSGSIADGVVALYKDPRVLAYLAN</sequence>
<feature type="chain" id="PRO_5017178900" description="Lipoprotein" evidence="1">
    <location>
        <begin position="22"/>
        <end position="169"/>
    </location>
</feature>
<accession>A0A1I1W934</accession>
<evidence type="ECO:0008006" key="4">
    <source>
        <dbReference type="Google" id="ProtNLM"/>
    </source>
</evidence>
<keyword evidence="3" id="KW-1185">Reference proteome</keyword>
<reference evidence="3" key="1">
    <citation type="submission" date="2016-10" db="EMBL/GenBank/DDBJ databases">
        <authorList>
            <person name="Varghese N."/>
            <person name="Submissions S."/>
        </authorList>
    </citation>
    <scope>NUCLEOTIDE SEQUENCE [LARGE SCALE GENOMIC DNA]</scope>
    <source>
        <strain evidence="3">JCM 2783</strain>
    </source>
</reference>
<dbReference type="EMBL" id="FOMO01000005">
    <property type="protein sequence ID" value="SFD91624.1"/>
    <property type="molecule type" value="Genomic_DNA"/>
</dbReference>
<evidence type="ECO:0000256" key="1">
    <source>
        <dbReference type="SAM" id="SignalP"/>
    </source>
</evidence>
<proteinExistence type="predicted"/>
<organism evidence="2 3">
    <name type="scientific">Pseudomonas straminea</name>
    <dbReference type="NCBI Taxonomy" id="47882"/>
    <lineage>
        <taxon>Bacteria</taxon>
        <taxon>Pseudomonadati</taxon>
        <taxon>Pseudomonadota</taxon>
        <taxon>Gammaproteobacteria</taxon>
        <taxon>Pseudomonadales</taxon>
        <taxon>Pseudomonadaceae</taxon>
        <taxon>Phytopseudomonas</taxon>
    </lineage>
</organism>
<feature type="signal peptide" evidence="1">
    <location>
        <begin position="1"/>
        <end position="21"/>
    </location>
</feature>
<name>A0A1I1W934_PSEOC</name>
<dbReference type="AlphaFoldDB" id="A0A1I1W934"/>
<protein>
    <recommendedName>
        <fullName evidence="4">Lipoprotein</fullName>
    </recommendedName>
</protein>